<dbReference type="Gene3D" id="3.40.50.1950">
    <property type="entry name" value="Flavin prenyltransferase-like"/>
    <property type="match status" value="1"/>
</dbReference>
<dbReference type="InterPro" id="IPR035929">
    <property type="entry name" value="CoaB-like_sf"/>
</dbReference>
<dbReference type="InterPro" id="IPR003382">
    <property type="entry name" value="Flavoprotein"/>
</dbReference>
<dbReference type="InterPro" id="IPR036551">
    <property type="entry name" value="Flavin_trans-like"/>
</dbReference>
<comment type="caution">
    <text evidence="8">The sequence shown here is derived from an EMBL/GenBank/DDBJ whole genome shotgun (WGS) entry which is preliminary data.</text>
</comment>
<keyword evidence="9" id="KW-1185">Reference proteome</keyword>
<accession>A0ABQ9Y664</accession>
<protein>
    <submittedName>
        <fullName evidence="8">Coenzyme A biosynthesis bifunctional protein CoaBC</fullName>
        <ecNumber evidence="8">6.3.2.5</ecNumber>
    </submittedName>
</protein>
<dbReference type="InterPro" id="IPR007085">
    <property type="entry name" value="DNA/pantothenate-metab_flavo_C"/>
</dbReference>
<evidence type="ECO:0000313" key="9">
    <source>
        <dbReference type="Proteomes" id="UP001281761"/>
    </source>
</evidence>
<dbReference type="PANTHER" id="PTHR14359:SF6">
    <property type="entry name" value="PHOSPHOPANTOTHENOYLCYSTEINE DECARBOXYLASE"/>
    <property type="match status" value="1"/>
</dbReference>
<dbReference type="Gene3D" id="3.40.50.10300">
    <property type="entry name" value="CoaB-like"/>
    <property type="match status" value="1"/>
</dbReference>
<sequence length="403" mass="43093">MSLTGKHVLLGVTGGIAAYKATDIVRKLKAQGADVRVIMTKNSQEIIPKLTIEALSGYPVHDDIMDKEAGGHITHIEMAKWADLTLVAPCTANVLAKLRIGLADDLLTSTCLACPNPIAVSPAMNTVMYLAPPTQENISVLKQRGFLVWGPASGSQACGDVGPGRMLDPALIVDEVVNFFKPKLDLSNSRILITAGPTQEPLDPVRYISNYSSGKMGFAIASAAAQCGAKVTLISGPVSLPTPTNTERINVRSACDMHKAVHDRVKDCTIFISCAAVADYRAETIQTEKMKKTSDEDGLTIKLVKNPDIVASVGALPAETRPFVVGFAAETQNVEEYARKKLKDKNLDMICANDVSKEGLGFNSDDNALVVYTKAGQTHELPPQSKTTLAQALLEVISQTIAH</sequence>
<evidence type="ECO:0000256" key="4">
    <source>
        <dbReference type="ARBA" id="ARBA00023239"/>
    </source>
</evidence>
<evidence type="ECO:0000256" key="1">
    <source>
        <dbReference type="ARBA" id="ARBA00005703"/>
    </source>
</evidence>
<keyword evidence="4" id="KW-0456">Lyase</keyword>
<keyword evidence="2" id="KW-0210">Decarboxylase</keyword>
<dbReference type="PANTHER" id="PTHR14359">
    <property type="entry name" value="HOMO-OLIGOMERIC FLAVIN CONTAINING CYS DECARBOXYLASE FAMILY"/>
    <property type="match status" value="1"/>
</dbReference>
<dbReference type="SUPFAM" id="SSF102645">
    <property type="entry name" value="CoaB-like"/>
    <property type="match status" value="1"/>
</dbReference>
<evidence type="ECO:0000256" key="2">
    <source>
        <dbReference type="ARBA" id="ARBA00022793"/>
    </source>
</evidence>
<dbReference type="Pfam" id="PF02441">
    <property type="entry name" value="Flavoprotein"/>
    <property type="match status" value="1"/>
</dbReference>
<dbReference type="GO" id="GO:0004632">
    <property type="term" value="F:phosphopantothenate--cysteine ligase activity"/>
    <property type="evidence" value="ECO:0007669"/>
    <property type="project" value="UniProtKB-EC"/>
</dbReference>
<evidence type="ECO:0000313" key="8">
    <source>
        <dbReference type="EMBL" id="KAK2959252.1"/>
    </source>
</evidence>
<dbReference type="HAMAP" id="MF_02225">
    <property type="entry name" value="CoaBC"/>
    <property type="match status" value="1"/>
</dbReference>
<dbReference type="Pfam" id="PF04127">
    <property type="entry name" value="DFP"/>
    <property type="match status" value="1"/>
</dbReference>
<reference evidence="8 9" key="1">
    <citation type="journal article" date="2022" name="bioRxiv">
        <title>Genomics of Preaxostyla Flagellates Illuminates Evolutionary Transitions and the Path Towards Mitochondrial Loss.</title>
        <authorList>
            <person name="Novak L.V.F."/>
            <person name="Treitli S.C."/>
            <person name="Pyrih J."/>
            <person name="Halakuc P."/>
            <person name="Pipaliya S.V."/>
            <person name="Vacek V."/>
            <person name="Brzon O."/>
            <person name="Soukal P."/>
            <person name="Eme L."/>
            <person name="Dacks J.B."/>
            <person name="Karnkowska A."/>
            <person name="Elias M."/>
            <person name="Hampl V."/>
        </authorList>
    </citation>
    <scope>NUCLEOTIDE SEQUENCE [LARGE SCALE GENOMIC DNA]</scope>
    <source>
        <strain evidence="8">NAU3</strain>
        <tissue evidence="8">Gut</tissue>
    </source>
</reference>
<comment type="similarity">
    <text evidence="1">Belongs to the PPC synthetase family.</text>
</comment>
<dbReference type="SUPFAM" id="SSF52507">
    <property type="entry name" value="Homo-oligomeric flavin-containing Cys decarboxylases, HFCD"/>
    <property type="match status" value="1"/>
</dbReference>
<dbReference type="NCBIfam" id="TIGR00521">
    <property type="entry name" value="coaBC_dfp"/>
    <property type="match status" value="1"/>
</dbReference>
<keyword evidence="3" id="KW-0173">Coenzyme A biosynthesis</keyword>
<proteinExistence type="inferred from homology"/>
<evidence type="ECO:0000259" key="6">
    <source>
        <dbReference type="Pfam" id="PF02441"/>
    </source>
</evidence>
<evidence type="ECO:0000256" key="5">
    <source>
        <dbReference type="ARBA" id="ARBA00038350"/>
    </source>
</evidence>
<feature type="domain" description="Flavoprotein" evidence="6">
    <location>
        <begin position="6"/>
        <end position="178"/>
    </location>
</feature>
<organism evidence="8 9">
    <name type="scientific">Blattamonas nauphoetae</name>
    <dbReference type="NCBI Taxonomy" id="2049346"/>
    <lineage>
        <taxon>Eukaryota</taxon>
        <taxon>Metamonada</taxon>
        <taxon>Preaxostyla</taxon>
        <taxon>Oxymonadida</taxon>
        <taxon>Blattamonas</taxon>
    </lineage>
</organism>
<evidence type="ECO:0000256" key="3">
    <source>
        <dbReference type="ARBA" id="ARBA00022993"/>
    </source>
</evidence>
<gene>
    <name evidence="8" type="ORF">BLNAU_5810</name>
</gene>
<name>A0ABQ9Y664_9EUKA</name>
<dbReference type="InterPro" id="IPR005252">
    <property type="entry name" value="CoaBC"/>
</dbReference>
<evidence type="ECO:0000259" key="7">
    <source>
        <dbReference type="Pfam" id="PF04127"/>
    </source>
</evidence>
<comment type="similarity">
    <text evidence="5">Belongs to the HFCD (homooligomeric flavin containing Cys decarboxylase) superfamily.</text>
</comment>
<dbReference type="EC" id="6.3.2.5" evidence="8"/>
<dbReference type="EMBL" id="JARBJD010000031">
    <property type="protein sequence ID" value="KAK2959252.1"/>
    <property type="molecule type" value="Genomic_DNA"/>
</dbReference>
<dbReference type="Proteomes" id="UP001281761">
    <property type="component" value="Unassembled WGS sequence"/>
</dbReference>
<keyword evidence="8" id="KW-0436">Ligase</keyword>
<feature type="domain" description="DNA/pantothenate metabolism flavoprotein C-terminal" evidence="7">
    <location>
        <begin position="187"/>
        <end position="399"/>
    </location>
</feature>